<organism evidence="1 2">
    <name type="scientific">Melastoma candidum</name>
    <dbReference type="NCBI Taxonomy" id="119954"/>
    <lineage>
        <taxon>Eukaryota</taxon>
        <taxon>Viridiplantae</taxon>
        <taxon>Streptophyta</taxon>
        <taxon>Embryophyta</taxon>
        <taxon>Tracheophyta</taxon>
        <taxon>Spermatophyta</taxon>
        <taxon>Magnoliopsida</taxon>
        <taxon>eudicotyledons</taxon>
        <taxon>Gunneridae</taxon>
        <taxon>Pentapetalae</taxon>
        <taxon>rosids</taxon>
        <taxon>malvids</taxon>
        <taxon>Myrtales</taxon>
        <taxon>Melastomataceae</taxon>
        <taxon>Melastomatoideae</taxon>
        <taxon>Melastomateae</taxon>
        <taxon>Melastoma</taxon>
    </lineage>
</organism>
<dbReference type="EMBL" id="CM042891">
    <property type="protein sequence ID" value="KAI4302712.1"/>
    <property type="molecule type" value="Genomic_DNA"/>
</dbReference>
<keyword evidence="2" id="KW-1185">Reference proteome</keyword>
<evidence type="ECO:0000313" key="1">
    <source>
        <dbReference type="EMBL" id="KAI4302712.1"/>
    </source>
</evidence>
<evidence type="ECO:0000313" key="2">
    <source>
        <dbReference type="Proteomes" id="UP001057402"/>
    </source>
</evidence>
<name>A0ACB9KZ38_9MYRT</name>
<accession>A0ACB9KZ38</accession>
<proteinExistence type="predicted"/>
<reference evidence="2" key="1">
    <citation type="journal article" date="2023" name="Front. Plant Sci.">
        <title>Chromosomal-level genome assembly of Melastoma candidum provides insights into trichome evolution.</title>
        <authorList>
            <person name="Zhong Y."/>
            <person name="Wu W."/>
            <person name="Sun C."/>
            <person name="Zou P."/>
            <person name="Liu Y."/>
            <person name="Dai S."/>
            <person name="Zhou R."/>
        </authorList>
    </citation>
    <scope>NUCLEOTIDE SEQUENCE [LARGE SCALE GENOMIC DNA]</scope>
</reference>
<gene>
    <name evidence="1" type="ORF">MLD38_038429</name>
</gene>
<dbReference type="Proteomes" id="UP001057402">
    <property type="component" value="Chromosome 12"/>
</dbReference>
<protein>
    <submittedName>
        <fullName evidence="1">Uncharacterized protein</fullName>
    </submittedName>
</protein>
<comment type="caution">
    <text evidence="1">The sequence shown here is derived from an EMBL/GenBank/DDBJ whole genome shotgun (WGS) entry which is preliminary data.</text>
</comment>
<sequence length="121" mass="13997">MDLKKVCKTYGKTIHFWQVDRAHNLSFRLPQVMRALTRDSQLYEGLDEVIDLWQNCEKKCGESFKKEREKRVDVAGAKARNPSTYECSRGRGHDRAEGLRLTLSRMAMGSACCTSRTPFFF</sequence>